<dbReference type="Pfam" id="PF02682">
    <property type="entry name" value="CT_C_D"/>
    <property type="match status" value="1"/>
</dbReference>
<dbReference type="InterPro" id="IPR003833">
    <property type="entry name" value="CT_C_D"/>
</dbReference>
<name>A0ABS6NB11_9RHOB</name>
<dbReference type="PANTHER" id="PTHR34698">
    <property type="entry name" value="5-OXOPROLINASE SUBUNIT B"/>
    <property type="match status" value="1"/>
</dbReference>
<evidence type="ECO:0000259" key="1">
    <source>
        <dbReference type="SMART" id="SM00796"/>
    </source>
</evidence>
<dbReference type="SMART" id="SM00796">
    <property type="entry name" value="AHS1"/>
    <property type="match status" value="1"/>
</dbReference>
<accession>A0ABS6NB11</accession>
<dbReference type="PANTHER" id="PTHR34698:SF2">
    <property type="entry name" value="5-OXOPROLINASE SUBUNIT B"/>
    <property type="match status" value="1"/>
</dbReference>
<feature type="domain" description="Carboxyltransferase" evidence="1">
    <location>
        <begin position="16"/>
        <end position="219"/>
    </location>
</feature>
<sequence>MAAPRDTTRPGGAGFPRLDPLGSDGLLVGFGDRLSEAANRAALAFRAAADTALPGVAESSTSLASVYLRYDPSATGLADMRAAVEALLAQRDWYGADLPPGRRLIRIPTVFGTDLAPQLAEAAEAAGLTPDAAIRSIAETRVRVQTIGFAPGQPYLGELPPAWDIPRQSRLTERIPVGALTVAIRQLVLFSVSTPTGWRHVGQTAFRAFRPDSDTPFVLRAGDEVEFVPVPADMLDGLCDQGPDGGAAFEPLP</sequence>
<proteinExistence type="predicted"/>
<gene>
    <name evidence="2" type="ORF">KUH32_15620</name>
</gene>
<evidence type="ECO:0000313" key="3">
    <source>
        <dbReference type="Proteomes" id="UP001166293"/>
    </source>
</evidence>
<dbReference type="InterPro" id="IPR010016">
    <property type="entry name" value="PxpB"/>
</dbReference>
<dbReference type="Proteomes" id="UP001166293">
    <property type="component" value="Unassembled WGS sequence"/>
</dbReference>
<dbReference type="RefSeq" id="WP_217779526.1">
    <property type="nucleotide sequence ID" value="NZ_JAHRWL010000002.1"/>
</dbReference>
<dbReference type="GO" id="GO:0016787">
    <property type="term" value="F:hydrolase activity"/>
    <property type="evidence" value="ECO:0007669"/>
    <property type="project" value="UniProtKB-KW"/>
</dbReference>
<dbReference type="EMBL" id="JAHRWL010000002">
    <property type="protein sequence ID" value="MBV2361193.1"/>
    <property type="molecule type" value="Genomic_DNA"/>
</dbReference>
<evidence type="ECO:0000313" key="2">
    <source>
        <dbReference type="EMBL" id="MBV2361193.1"/>
    </source>
</evidence>
<protein>
    <submittedName>
        <fullName evidence="2">Allophanate hydrolase subunit 1</fullName>
    </submittedName>
</protein>
<comment type="caution">
    <text evidence="2">The sequence shown here is derived from an EMBL/GenBank/DDBJ whole genome shotgun (WGS) entry which is preliminary data.</text>
</comment>
<organism evidence="2 3">
    <name type="scientific">Thalassococcus arenae</name>
    <dbReference type="NCBI Taxonomy" id="2851652"/>
    <lineage>
        <taxon>Bacteria</taxon>
        <taxon>Pseudomonadati</taxon>
        <taxon>Pseudomonadota</taxon>
        <taxon>Alphaproteobacteria</taxon>
        <taxon>Rhodobacterales</taxon>
        <taxon>Roseobacteraceae</taxon>
        <taxon>Thalassococcus</taxon>
    </lineage>
</organism>
<keyword evidence="2" id="KW-0378">Hydrolase</keyword>
<keyword evidence="3" id="KW-1185">Reference proteome</keyword>
<reference evidence="2" key="1">
    <citation type="submission" date="2021-06" db="EMBL/GenBank/DDBJ databases">
        <title>Thalassococcus sp. CAU 1522 isolated from sea sand, Republic of Korea.</title>
        <authorList>
            <person name="Kim W."/>
        </authorList>
    </citation>
    <scope>NUCLEOTIDE SEQUENCE</scope>
    <source>
        <strain evidence="2">CAU 1522</strain>
    </source>
</reference>